<organism evidence="3 5">
    <name type="scientific">Puccinia graminis f. sp. tritici</name>
    <dbReference type="NCBI Taxonomy" id="56615"/>
    <lineage>
        <taxon>Eukaryota</taxon>
        <taxon>Fungi</taxon>
        <taxon>Dikarya</taxon>
        <taxon>Basidiomycota</taxon>
        <taxon>Pucciniomycotina</taxon>
        <taxon>Pucciniomycetes</taxon>
        <taxon>Pucciniales</taxon>
        <taxon>Pucciniaceae</taxon>
        <taxon>Puccinia</taxon>
    </lineage>
</organism>
<feature type="region of interest" description="Disordered" evidence="1">
    <location>
        <begin position="1"/>
        <end position="155"/>
    </location>
</feature>
<accession>A0A5B0RJE6</accession>
<keyword evidence="4" id="KW-1185">Reference proteome</keyword>
<feature type="compositionally biased region" description="Acidic residues" evidence="1">
    <location>
        <begin position="133"/>
        <end position="153"/>
    </location>
</feature>
<feature type="compositionally biased region" description="Low complexity" evidence="1">
    <location>
        <begin position="15"/>
        <end position="54"/>
    </location>
</feature>
<feature type="compositionally biased region" description="Basic residues" evidence="1">
    <location>
        <begin position="278"/>
        <end position="287"/>
    </location>
</feature>
<comment type="caution">
    <text evidence="3">The sequence shown here is derived from an EMBL/GenBank/DDBJ whole genome shotgun (WGS) entry which is preliminary data.</text>
</comment>
<gene>
    <name evidence="2" type="ORF">PGT21_016748</name>
    <name evidence="3" type="ORF">PGTUg99_024049</name>
</gene>
<dbReference type="Proteomes" id="UP000325313">
    <property type="component" value="Unassembled WGS sequence"/>
</dbReference>
<reference evidence="4 5" key="1">
    <citation type="submission" date="2019-05" db="EMBL/GenBank/DDBJ databases">
        <title>Emergence of the Ug99 lineage of the wheat stem rust pathogen through somatic hybridization.</title>
        <authorList>
            <person name="Li F."/>
            <person name="Upadhyaya N.M."/>
            <person name="Sperschneider J."/>
            <person name="Matny O."/>
            <person name="Nguyen-Phuc H."/>
            <person name="Mago R."/>
            <person name="Raley C."/>
            <person name="Miller M.E."/>
            <person name="Silverstein K.A.T."/>
            <person name="Henningsen E."/>
            <person name="Hirsch C.D."/>
            <person name="Visser B."/>
            <person name="Pretorius Z.A."/>
            <person name="Steffenson B.J."/>
            <person name="Schwessinger B."/>
            <person name="Dodds P.N."/>
            <person name="Figueroa M."/>
        </authorList>
    </citation>
    <scope>NUCLEOTIDE SEQUENCE [LARGE SCALE GENOMIC DNA]</scope>
    <source>
        <strain evidence="2">21-0</strain>
        <strain evidence="3 5">Ug99</strain>
    </source>
</reference>
<evidence type="ECO:0000256" key="1">
    <source>
        <dbReference type="SAM" id="MobiDB-lite"/>
    </source>
</evidence>
<dbReference type="OrthoDB" id="28947at2759"/>
<evidence type="ECO:0000313" key="2">
    <source>
        <dbReference type="EMBL" id="KAA1097677.1"/>
    </source>
</evidence>
<protein>
    <submittedName>
        <fullName evidence="3">Uncharacterized protein</fullName>
    </submittedName>
</protein>
<name>A0A5B0RJE6_PUCGR</name>
<proteinExistence type="predicted"/>
<dbReference type="EMBL" id="VSWC01000066">
    <property type="protein sequence ID" value="KAA1097677.1"/>
    <property type="molecule type" value="Genomic_DNA"/>
</dbReference>
<dbReference type="Proteomes" id="UP000324748">
    <property type="component" value="Unassembled WGS sequence"/>
</dbReference>
<feature type="compositionally biased region" description="Low complexity" evidence="1">
    <location>
        <begin position="243"/>
        <end position="265"/>
    </location>
</feature>
<feature type="compositionally biased region" description="Basic and acidic residues" evidence="1">
    <location>
        <begin position="116"/>
        <end position="132"/>
    </location>
</feature>
<feature type="compositionally biased region" description="Polar residues" evidence="1">
    <location>
        <begin position="55"/>
        <end position="79"/>
    </location>
</feature>
<feature type="compositionally biased region" description="Basic and acidic residues" evidence="1">
    <location>
        <begin position="91"/>
        <end position="102"/>
    </location>
</feature>
<evidence type="ECO:0000313" key="3">
    <source>
        <dbReference type="EMBL" id="KAA1126101.1"/>
    </source>
</evidence>
<sequence length="287" mass="31269">MSSSSIDLGKSILAKLQQIQPPKKQNPKTNAGSKRAPPGAGPSSSSSLTKNRSSTDLGRSNTQKTLPRSSDVQKPSKSLSSRKNKKQQKRPSSEVKRDETQAKRPMTKLASPPPDDTSKDHQKSKSKSKQESVDDQEEDNGEEEDSEQDDSDDHEILLAEIKNLGGTEDDLDLFEGAPWKEAVIQEEDVVDDAQLVNDVKRFMKGLDFEAALKTLNDRESSPHPTPSSSVDDSKTKSNDKNTTHPSASSSSSGVLKRKSSTTTTTANQSSVEPPSNINKKKKKKGNK</sequence>
<feature type="compositionally biased region" description="Polar residues" evidence="1">
    <location>
        <begin position="266"/>
        <end position="275"/>
    </location>
</feature>
<evidence type="ECO:0000313" key="4">
    <source>
        <dbReference type="Proteomes" id="UP000324748"/>
    </source>
</evidence>
<dbReference type="EMBL" id="VDEP01000173">
    <property type="protein sequence ID" value="KAA1126101.1"/>
    <property type="molecule type" value="Genomic_DNA"/>
</dbReference>
<feature type="compositionally biased region" description="Basic residues" evidence="1">
    <location>
        <begin position="80"/>
        <end position="89"/>
    </location>
</feature>
<dbReference type="AlphaFoldDB" id="A0A5B0RJE6"/>
<feature type="compositionally biased region" description="Basic and acidic residues" evidence="1">
    <location>
        <begin position="231"/>
        <end position="242"/>
    </location>
</feature>
<feature type="region of interest" description="Disordered" evidence="1">
    <location>
        <begin position="214"/>
        <end position="287"/>
    </location>
</feature>
<evidence type="ECO:0000313" key="5">
    <source>
        <dbReference type="Proteomes" id="UP000325313"/>
    </source>
</evidence>